<dbReference type="Proteomes" id="UP001424459">
    <property type="component" value="Unassembled WGS sequence"/>
</dbReference>
<evidence type="ECO:0000259" key="2">
    <source>
        <dbReference type="Pfam" id="PF14258"/>
    </source>
</evidence>
<keyword evidence="1" id="KW-0812">Transmembrane</keyword>
<organism evidence="3 4">
    <name type="scientific">Sphingomonas rosea</name>
    <dbReference type="NCBI Taxonomy" id="335605"/>
    <lineage>
        <taxon>Bacteria</taxon>
        <taxon>Pseudomonadati</taxon>
        <taxon>Pseudomonadota</taxon>
        <taxon>Alphaproteobacteria</taxon>
        <taxon>Sphingomonadales</taxon>
        <taxon>Sphingomonadaceae</taxon>
        <taxon>Sphingomonas</taxon>
    </lineage>
</organism>
<evidence type="ECO:0000313" key="3">
    <source>
        <dbReference type="EMBL" id="GAA4034694.1"/>
    </source>
</evidence>
<keyword evidence="4" id="KW-1185">Reference proteome</keyword>
<feature type="transmembrane region" description="Helical" evidence="1">
    <location>
        <begin position="274"/>
        <end position="294"/>
    </location>
</feature>
<comment type="caution">
    <text evidence="3">The sequence shown here is derived from an EMBL/GenBank/DDBJ whole genome shotgun (WGS) entry which is preliminary data.</text>
</comment>
<protein>
    <recommendedName>
        <fullName evidence="2">DUF4350 domain-containing protein</fullName>
    </recommendedName>
</protein>
<sequence length="402" mass="43071">MSARLEKGDHGPFRQRAMLLLAGLGIVAFLLSLVLGAYAPTMRSGKDGGPHAMSNAAVGFGGLFELASATGREPRLVRDVGQLRGEDLVVVSPPDGAVPLGDILKVRGPRATLIILPKWEAKPREAPKGWVSVDELMEADRIENVLEPTFKVEIARRKGQRLPLQSRSPLVQAVKGLREPAIVQSMKGPKITPILVDGQGETVLGKMGKGSLYLLADPDLLNNHGLADRDQAAAALRLLDQLNSTDAEAILFDLTANGFGGTRNPLQLLFGPPFLGVTLVILAALVLAGWQALVRFGAPRLPVRAIGFGKAALVENSAALIRKAGREAGLGPRYADLIREQAAALFHLPGQLTPHEIDETLDRLRPERPFSSLAGAIASARTRHELTAAARALNRWLQEART</sequence>
<evidence type="ECO:0000313" key="4">
    <source>
        <dbReference type="Proteomes" id="UP001424459"/>
    </source>
</evidence>
<dbReference type="RefSeq" id="WP_344696273.1">
    <property type="nucleotide sequence ID" value="NZ_BAABBR010000001.1"/>
</dbReference>
<proteinExistence type="predicted"/>
<dbReference type="Pfam" id="PF14258">
    <property type="entry name" value="DUF4350"/>
    <property type="match status" value="1"/>
</dbReference>
<gene>
    <name evidence="3" type="ORF">GCM10022281_13570</name>
</gene>
<name>A0ABP7U1Z3_9SPHN</name>
<accession>A0ABP7U1Z3</accession>
<dbReference type="EMBL" id="BAABBR010000001">
    <property type="protein sequence ID" value="GAA4034694.1"/>
    <property type="molecule type" value="Genomic_DNA"/>
</dbReference>
<dbReference type="InterPro" id="IPR025646">
    <property type="entry name" value="DUF4350"/>
</dbReference>
<feature type="domain" description="DUF4350" evidence="2">
    <location>
        <begin position="54"/>
        <end position="239"/>
    </location>
</feature>
<keyword evidence="1" id="KW-1133">Transmembrane helix</keyword>
<keyword evidence="1" id="KW-0472">Membrane</keyword>
<evidence type="ECO:0000256" key="1">
    <source>
        <dbReference type="SAM" id="Phobius"/>
    </source>
</evidence>
<reference evidence="4" key="1">
    <citation type="journal article" date="2019" name="Int. J. Syst. Evol. Microbiol.">
        <title>The Global Catalogue of Microorganisms (GCM) 10K type strain sequencing project: providing services to taxonomists for standard genome sequencing and annotation.</title>
        <authorList>
            <consortium name="The Broad Institute Genomics Platform"/>
            <consortium name="The Broad Institute Genome Sequencing Center for Infectious Disease"/>
            <person name="Wu L."/>
            <person name="Ma J."/>
        </authorList>
    </citation>
    <scope>NUCLEOTIDE SEQUENCE [LARGE SCALE GENOMIC DNA]</scope>
    <source>
        <strain evidence="4">JCM 17564</strain>
    </source>
</reference>